<proteinExistence type="predicted"/>
<dbReference type="AlphaFoldDB" id="W1NGZ2"/>
<evidence type="ECO:0000313" key="2">
    <source>
        <dbReference type="EMBL" id="ERM94753.1"/>
    </source>
</evidence>
<name>W1NGZ2_AMBTC</name>
<feature type="compositionally biased region" description="Basic residues" evidence="1">
    <location>
        <begin position="76"/>
        <end position="85"/>
    </location>
</feature>
<keyword evidence="3" id="KW-1185">Reference proteome</keyword>
<dbReference type="HOGENOM" id="CLU_2200456_0_0_1"/>
<organism evidence="2 3">
    <name type="scientific">Amborella trichopoda</name>
    <dbReference type="NCBI Taxonomy" id="13333"/>
    <lineage>
        <taxon>Eukaryota</taxon>
        <taxon>Viridiplantae</taxon>
        <taxon>Streptophyta</taxon>
        <taxon>Embryophyta</taxon>
        <taxon>Tracheophyta</taxon>
        <taxon>Spermatophyta</taxon>
        <taxon>Magnoliopsida</taxon>
        <taxon>Amborellales</taxon>
        <taxon>Amborellaceae</taxon>
        <taxon>Amborella</taxon>
    </lineage>
</organism>
<dbReference type="Gramene" id="ERM94753">
    <property type="protein sequence ID" value="ERM94753"/>
    <property type="gene ID" value="AMTR_s00011p00257200"/>
</dbReference>
<dbReference type="EMBL" id="KI397507">
    <property type="protein sequence ID" value="ERM94753.1"/>
    <property type="molecule type" value="Genomic_DNA"/>
</dbReference>
<protein>
    <submittedName>
        <fullName evidence="2">Uncharacterized protein</fullName>
    </submittedName>
</protein>
<dbReference type="Proteomes" id="UP000017836">
    <property type="component" value="Unassembled WGS sequence"/>
</dbReference>
<evidence type="ECO:0000256" key="1">
    <source>
        <dbReference type="SAM" id="MobiDB-lite"/>
    </source>
</evidence>
<sequence length="108" mass="12399">MSIRIPFMNTSIENLPQTLLMATCLGTPPILVTESSDSSENDLLPHSRNWSNKPYNRMEVWGKAIEMLKGLHKLHRSDRGCHRHQRDQLAPNAKEEERPTEQNSETCC</sequence>
<accession>W1NGZ2</accession>
<feature type="region of interest" description="Disordered" evidence="1">
    <location>
        <begin position="76"/>
        <end position="108"/>
    </location>
</feature>
<gene>
    <name evidence="2" type="ORF">AMTR_s00011p00257200</name>
</gene>
<evidence type="ECO:0000313" key="3">
    <source>
        <dbReference type="Proteomes" id="UP000017836"/>
    </source>
</evidence>
<reference evidence="3" key="1">
    <citation type="journal article" date="2013" name="Science">
        <title>The Amborella genome and the evolution of flowering plants.</title>
        <authorList>
            <consortium name="Amborella Genome Project"/>
        </authorList>
    </citation>
    <scope>NUCLEOTIDE SEQUENCE [LARGE SCALE GENOMIC DNA]</scope>
</reference>